<dbReference type="KEGG" id="doa:AXF15_11790"/>
<keyword evidence="1" id="KW-1133">Transmembrane helix</keyword>
<dbReference type="EMBL" id="CP014230">
    <property type="protein sequence ID" value="AMD93712.1"/>
    <property type="molecule type" value="Genomic_DNA"/>
</dbReference>
<sequence>MSSARVGIMQFRESAMIASVHLLEDFFRANVPSVQTLLLAGPPALLWAAFCLHLAGRMEALHGWKTGYTRKLFHFLIFGTVVAAHRIWGLPGVCLFGGMTTLVLAFALWRGAGHPWYEALAREKDAPRRTHYVVVPYAATLLGGLAANIFFPDTAVFGYLVTGLGDAVAEPVGTRFGRRLYRVPAMTGVHAVRSLEGSAAVFLASALSLIAWLGFSSGLSFSSDCWSVLAVALAVTVVEALSPHGWDNFTLQVVPAWLGSLLF</sequence>
<dbReference type="Proteomes" id="UP000063964">
    <property type="component" value="Chromosome"/>
</dbReference>
<feature type="transmembrane region" description="Helical" evidence="1">
    <location>
        <begin position="130"/>
        <end position="151"/>
    </location>
</feature>
<feature type="transmembrane region" description="Helical" evidence="1">
    <location>
        <begin position="197"/>
        <end position="215"/>
    </location>
</feature>
<organism evidence="2 3">
    <name type="scientific">Desulfomicrobium orale DSM 12838</name>
    <dbReference type="NCBI Taxonomy" id="888061"/>
    <lineage>
        <taxon>Bacteria</taxon>
        <taxon>Pseudomonadati</taxon>
        <taxon>Thermodesulfobacteriota</taxon>
        <taxon>Desulfovibrionia</taxon>
        <taxon>Desulfovibrionales</taxon>
        <taxon>Desulfomicrobiaceae</taxon>
        <taxon>Desulfomicrobium</taxon>
    </lineage>
</organism>
<proteinExistence type="predicted"/>
<evidence type="ECO:0000313" key="3">
    <source>
        <dbReference type="Proteomes" id="UP000063964"/>
    </source>
</evidence>
<dbReference type="PANTHER" id="PTHR31303:SF1">
    <property type="entry name" value="CTP-DEPENDENT DIACYLGLYCEROL KINASE 1"/>
    <property type="match status" value="1"/>
</dbReference>
<evidence type="ECO:0000256" key="1">
    <source>
        <dbReference type="SAM" id="Phobius"/>
    </source>
</evidence>
<accession>A0A0X8JRV2</accession>
<keyword evidence="1" id="KW-0472">Membrane</keyword>
<dbReference type="InterPro" id="IPR037997">
    <property type="entry name" value="Dgk1-like"/>
</dbReference>
<name>A0A0X8JRV2_9BACT</name>
<dbReference type="AlphaFoldDB" id="A0A0X8JRV2"/>
<dbReference type="PANTHER" id="PTHR31303">
    <property type="entry name" value="CTP-DEPENDENT DIACYLGLYCEROL KINASE 1"/>
    <property type="match status" value="1"/>
</dbReference>
<dbReference type="GO" id="GO:0004143">
    <property type="term" value="F:ATP-dependent diacylglycerol kinase activity"/>
    <property type="evidence" value="ECO:0007669"/>
    <property type="project" value="InterPro"/>
</dbReference>
<reference evidence="3" key="1">
    <citation type="submission" date="2016-02" db="EMBL/GenBank/DDBJ databases">
        <authorList>
            <person name="Holder M.E."/>
            <person name="Ajami N.J."/>
            <person name="Petrosino J.F."/>
        </authorList>
    </citation>
    <scope>NUCLEOTIDE SEQUENCE [LARGE SCALE GENOMIC DNA]</scope>
    <source>
        <strain evidence="3">DSM 12838</strain>
    </source>
</reference>
<feature type="transmembrane region" description="Helical" evidence="1">
    <location>
        <begin position="90"/>
        <end position="109"/>
    </location>
</feature>
<feature type="transmembrane region" description="Helical" evidence="1">
    <location>
        <begin position="37"/>
        <end position="56"/>
    </location>
</feature>
<keyword evidence="1" id="KW-0812">Transmembrane</keyword>
<evidence type="ECO:0000313" key="2">
    <source>
        <dbReference type="EMBL" id="AMD93712.1"/>
    </source>
</evidence>
<evidence type="ECO:0008006" key="4">
    <source>
        <dbReference type="Google" id="ProtNLM"/>
    </source>
</evidence>
<protein>
    <recommendedName>
        <fullName evidence="4">Phosphatidate cytidylyltransferase</fullName>
    </recommendedName>
</protein>
<gene>
    <name evidence="2" type="ORF">AXF15_11790</name>
</gene>
<dbReference type="STRING" id="888061.AXF15_11790"/>
<keyword evidence="3" id="KW-1185">Reference proteome</keyword>